<proteinExistence type="predicted"/>
<dbReference type="Proteomes" id="UP000886725">
    <property type="component" value="Unassembled WGS sequence"/>
</dbReference>
<dbReference type="InterPro" id="IPR035681">
    <property type="entry name" value="ComA-like_MBL"/>
</dbReference>
<reference evidence="3" key="2">
    <citation type="journal article" date="2021" name="PeerJ">
        <title>Extensive microbial diversity within the chicken gut microbiome revealed by metagenomics and culture.</title>
        <authorList>
            <person name="Gilroy R."/>
            <person name="Ravi A."/>
            <person name="Getino M."/>
            <person name="Pursley I."/>
            <person name="Horton D.L."/>
            <person name="Alikhan N.F."/>
            <person name="Baker D."/>
            <person name="Gharbi K."/>
            <person name="Hall N."/>
            <person name="Watson M."/>
            <person name="Adriaenssens E.M."/>
            <person name="Foster-Nyarko E."/>
            <person name="Jarju S."/>
            <person name="Secka A."/>
            <person name="Antonio M."/>
            <person name="Oren A."/>
            <person name="Chaudhuri R.R."/>
            <person name="La Ragione R."/>
            <person name="Hildebrand F."/>
            <person name="Pallen M.J."/>
        </authorList>
    </citation>
    <scope>NUCLEOTIDE SEQUENCE</scope>
    <source>
        <strain evidence="3">CHK165-10780</strain>
    </source>
</reference>
<sequence length="521" mass="60966">MNRLEIILQSKIILIVLSIIAFGYGIYHKLSPKQSNYREGDVTLTVTVESYQIQDNQVTIEAVAKEPLTIYGSLETEEDREIFQKLISVGDKLQVTGTLKELTNQTYPNLFSYKEYANREGKFYTMELISYQKVKSTWRSYLYRWFHKYECEYTDVYFFLNSQKLPDSFQEVNWAPFFSMYSLLLRPIRKKKKWYLCMLLLLALTTNFAPKVLALLFLFYLRTHHLSFSKSLYLTLLFRVILEPNILFTSTFFYIGIIYGTLVILIQNRIYNPILISYILNFVTLPIFISQNFYFHPILFFIQPFILYAIRLGFIGVLLNTVIPFQFVLNPYFDGLTAIAKFLSDTSFLKITFAKLPVYFLILCYLCMTVFLLGVIKRKWKYIVPILSFALLHYLIPNLLPRQDVFYLDVGQGDATLIRMDHKTILIDTGGIMGIGTIEESRTEQLVSNKLIPFFRSLGISKIDYLIITHGDYDHIGGAIHFVHDFKIEKVILNCGAFDELEQELIEFLNKKKIPYYSCIK</sequence>
<protein>
    <submittedName>
        <fullName evidence="3">MBL fold metallo-hydrolase</fullName>
    </submittedName>
</protein>
<feature type="transmembrane region" description="Helical" evidence="1">
    <location>
        <begin position="278"/>
        <end position="295"/>
    </location>
</feature>
<feature type="domain" description="Metallo-beta-lactamase" evidence="2">
    <location>
        <begin position="409"/>
        <end position="491"/>
    </location>
</feature>
<feature type="transmembrane region" description="Helical" evidence="1">
    <location>
        <begin position="382"/>
        <end position="400"/>
    </location>
</feature>
<feature type="transmembrane region" description="Helical" evidence="1">
    <location>
        <begin position="6"/>
        <end position="27"/>
    </location>
</feature>
<dbReference type="InterPro" id="IPR052159">
    <property type="entry name" value="Competence_DNA_uptake"/>
</dbReference>
<dbReference type="AlphaFoldDB" id="A0A9D0YZW9"/>
<reference evidence="3" key="1">
    <citation type="submission" date="2020-10" db="EMBL/GenBank/DDBJ databases">
        <authorList>
            <person name="Gilroy R."/>
        </authorList>
    </citation>
    <scope>NUCLEOTIDE SEQUENCE</scope>
    <source>
        <strain evidence="3">CHK165-10780</strain>
    </source>
</reference>
<comment type="caution">
    <text evidence="3">The sequence shown here is derived from an EMBL/GenBank/DDBJ whole genome shotgun (WGS) entry which is preliminary data.</text>
</comment>
<organism evidence="3 4">
    <name type="scientific">Candidatus Faecenecus gallistercoris</name>
    <dbReference type="NCBI Taxonomy" id="2840793"/>
    <lineage>
        <taxon>Bacteria</taxon>
        <taxon>Bacillati</taxon>
        <taxon>Bacillota</taxon>
        <taxon>Bacillota incertae sedis</taxon>
        <taxon>Candidatus Faecenecus</taxon>
    </lineage>
</organism>
<dbReference type="PANTHER" id="PTHR30619:SF7">
    <property type="entry name" value="BETA-LACTAMASE DOMAIN PROTEIN"/>
    <property type="match status" value="1"/>
</dbReference>
<evidence type="ECO:0000259" key="2">
    <source>
        <dbReference type="Pfam" id="PF00753"/>
    </source>
</evidence>
<evidence type="ECO:0000313" key="3">
    <source>
        <dbReference type="EMBL" id="HIQ64486.1"/>
    </source>
</evidence>
<dbReference type="CDD" id="cd07731">
    <property type="entry name" value="ComA-like_MBL-fold"/>
    <property type="match status" value="1"/>
</dbReference>
<keyword evidence="1" id="KW-0812">Transmembrane</keyword>
<dbReference type="SUPFAM" id="SSF56281">
    <property type="entry name" value="Metallo-hydrolase/oxidoreductase"/>
    <property type="match status" value="1"/>
</dbReference>
<feature type="non-terminal residue" evidence="3">
    <location>
        <position position="521"/>
    </location>
</feature>
<dbReference type="EMBL" id="DVFU01000039">
    <property type="protein sequence ID" value="HIQ64486.1"/>
    <property type="molecule type" value="Genomic_DNA"/>
</dbReference>
<feature type="transmembrane region" description="Helical" evidence="1">
    <location>
        <begin position="356"/>
        <end position="376"/>
    </location>
</feature>
<dbReference type="Pfam" id="PF00753">
    <property type="entry name" value="Lactamase_B"/>
    <property type="match status" value="1"/>
</dbReference>
<feature type="transmembrane region" description="Helical" evidence="1">
    <location>
        <begin position="194"/>
        <end position="221"/>
    </location>
</feature>
<keyword evidence="1" id="KW-1133">Transmembrane helix</keyword>
<evidence type="ECO:0000313" key="4">
    <source>
        <dbReference type="Proteomes" id="UP000886725"/>
    </source>
</evidence>
<dbReference type="PANTHER" id="PTHR30619">
    <property type="entry name" value="DNA INTERNALIZATION/COMPETENCE PROTEIN COMEC/REC2"/>
    <property type="match status" value="1"/>
</dbReference>
<dbReference type="InterPro" id="IPR036866">
    <property type="entry name" value="RibonucZ/Hydroxyglut_hydro"/>
</dbReference>
<dbReference type="InterPro" id="IPR001279">
    <property type="entry name" value="Metallo-B-lactamas"/>
</dbReference>
<feature type="transmembrane region" description="Helical" evidence="1">
    <location>
        <begin position="301"/>
        <end position="323"/>
    </location>
</feature>
<evidence type="ECO:0000256" key="1">
    <source>
        <dbReference type="SAM" id="Phobius"/>
    </source>
</evidence>
<name>A0A9D0YZW9_9FIRM</name>
<keyword evidence="1" id="KW-0472">Membrane</keyword>
<gene>
    <name evidence="3" type="ORF">IAC85_01980</name>
</gene>
<accession>A0A9D0YZW9</accession>
<dbReference type="Gene3D" id="3.60.15.10">
    <property type="entry name" value="Ribonuclease Z/Hydroxyacylglutathione hydrolase-like"/>
    <property type="match status" value="1"/>
</dbReference>
<feature type="transmembrane region" description="Helical" evidence="1">
    <location>
        <begin position="246"/>
        <end position="266"/>
    </location>
</feature>